<keyword evidence="2" id="KW-0732">Signal</keyword>
<dbReference type="RefSeq" id="WP_286214541.1">
    <property type="nucleotide sequence ID" value="NZ_AP027736.1"/>
</dbReference>
<accession>A0ABP9WI56</accession>
<evidence type="ECO:0000313" key="3">
    <source>
        <dbReference type="EMBL" id="GAA5518460.1"/>
    </source>
</evidence>
<feature type="chain" id="PRO_5046730121" evidence="2">
    <location>
        <begin position="31"/>
        <end position="193"/>
    </location>
</feature>
<dbReference type="PROSITE" id="PS51257">
    <property type="entry name" value="PROKAR_LIPOPROTEIN"/>
    <property type="match status" value="1"/>
</dbReference>
<dbReference type="EMBL" id="BAABRR010000003">
    <property type="protein sequence ID" value="GAA5518460.1"/>
    <property type="molecule type" value="Genomic_DNA"/>
</dbReference>
<dbReference type="Proteomes" id="UP001426770">
    <property type="component" value="Unassembled WGS sequence"/>
</dbReference>
<feature type="signal peptide" evidence="2">
    <location>
        <begin position="1"/>
        <end position="30"/>
    </location>
</feature>
<feature type="region of interest" description="Disordered" evidence="1">
    <location>
        <begin position="30"/>
        <end position="93"/>
    </location>
</feature>
<organism evidence="3 4">
    <name type="scientific">Demequina sediminis</name>
    <dbReference type="NCBI Taxonomy" id="1930058"/>
    <lineage>
        <taxon>Bacteria</taxon>
        <taxon>Bacillati</taxon>
        <taxon>Actinomycetota</taxon>
        <taxon>Actinomycetes</taxon>
        <taxon>Micrococcales</taxon>
        <taxon>Demequinaceae</taxon>
        <taxon>Demequina</taxon>
    </lineage>
</organism>
<evidence type="ECO:0000256" key="1">
    <source>
        <dbReference type="SAM" id="MobiDB-lite"/>
    </source>
</evidence>
<keyword evidence="4" id="KW-1185">Reference proteome</keyword>
<evidence type="ECO:0000313" key="4">
    <source>
        <dbReference type="Proteomes" id="UP001426770"/>
    </source>
</evidence>
<feature type="compositionally biased region" description="Polar residues" evidence="1">
    <location>
        <begin position="32"/>
        <end position="63"/>
    </location>
</feature>
<dbReference type="PROSITE" id="PS51318">
    <property type="entry name" value="TAT"/>
    <property type="match status" value="1"/>
</dbReference>
<name>A0ABP9WI56_9MICO</name>
<gene>
    <name evidence="3" type="ORF">Lsed01_00887</name>
</gene>
<evidence type="ECO:0000256" key="2">
    <source>
        <dbReference type="SAM" id="SignalP"/>
    </source>
</evidence>
<comment type="caution">
    <text evidence="3">The sequence shown here is derived from an EMBL/GenBank/DDBJ whole genome shotgun (WGS) entry which is preliminary data.</text>
</comment>
<protein>
    <submittedName>
        <fullName evidence="3">Uncharacterized protein</fullName>
    </submittedName>
</protein>
<dbReference type="InterPro" id="IPR006311">
    <property type="entry name" value="TAT_signal"/>
</dbReference>
<proteinExistence type="predicted"/>
<sequence length="193" mass="19391">MTPTHRRPLLGGALAAVAAMLLAACTPATVEPSPSASVTVEGPSTTPSVAVTATPQPSATPEPTATADVPSNDPGDGVGTDDPVVAPTPTGGSNVARVDVHLTSWGSDGTWFDAAALVQGVVVDDARCVMVMTKGGDRVTVTGSANRSASSSACAEGLRVRVADLSAGEWTFSIRYEAPGYEGVSESQKVSLP</sequence>
<reference evidence="3 4" key="1">
    <citation type="submission" date="2024-02" db="EMBL/GenBank/DDBJ databases">
        <title>Lysinimicrobium sediminis NBRC 112286.</title>
        <authorList>
            <person name="Ichikawa N."/>
            <person name="Katano-Makiyama Y."/>
            <person name="Hidaka K."/>
        </authorList>
    </citation>
    <scope>NUCLEOTIDE SEQUENCE [LARGE SCALE GENOMIC DNA]</scope>
    <source>
        <strain evidence="3 4">NBRC 112286</strain>
    </source>
</reference>